<name>A0A8R7QTW9_TRIUA</name>
<feature type="compositionally biased region" description="Polar residues" evidence="7">
    <location>
        <begin position="119"/>
        <end position="135"/>
    </location>
</feature>
<dbReference type="Proteomes" id="UP000015106">
    <property type="component" value="Chromosome 6"/>
</dbReference>
<keyword evidence="3" id="KW-0677">Repeat</keyword>
<keyword evidence="2" id="KW-0433">Leucine-rich repeat</keyword>
<evidence type="ECO:0000256" key="5">
    <source>
        <dbReference type="ARBA" id="ARBA00022821"/>
    </source>
</evidence>
<feature type="region of interest" description="Disordered" evidence="7">
    <location>
        <begin position="188"/>
        <end position="210"/>
    </location>
</feature>
<comment type="similarity">
    <text evidence="1">Belongs to the disease resistance NB-LRR family.</text>
</comment>
<dbReference type="OrthoDB" id="653398at2759"/>
<dbReference type="InterPro" id="IPR032675">
    <property type="entry name" value="LRR_dom_sf"/>
</dbReference>
<accession>A0A8R7QTW9</accession>
<reference evidence="11" key="2">
    <citation type="submission" date="2018-03" db="EMBL/GenBank/DDBJ databases">
        <title>The Triticum urartu genome reveals the dynamic nature of wheat genome evolution.</title>
        <authorList>
            <person name="Ling H."/>
            <person name="Ma B."/>
            <person name="Shi X."/>
            <person name="Liu H."/>
            <person name="Dong L."/>
            <person name="Sun H."/>
            <person name="Cao Y."/>
            <person name="Gao Q."/>
            <person name="Zheng S."/>
            <person name="Li Y."/>
            <person name="Yu Y."/>
            <person name="Du H."/>
            <person name="Qi M."/>
            <person name="Li Y."/>
            <person name="Yu H."/>
            <person name="Cui Y."/>
            <person name="Wang N."/>
            <person name="Chen C."/>
            <person name="Wu H."/>
            <person name="Zhao Y."/>
            <person name="Zhang J."/>
            <person name="Li Y."/>
            <person name="Zhou W."/>
            <person name="Zhang B."/>
            <person name="Hu W."/>
            <person name="Eijk M."/>
            <person name="Tang J."/>
            <person name="Witsenboer H."/>
            <person name="Zhao S."/>
            <person name="Li Z."/>
            <person name="Zhang A."/>
            <person name="Wang D."/>
            <person name="Liang C."/>
        </authorList>
    </citation>
    <scope>NUCLEOTIDE SEQUENCE [LARGE SCALE GENOMIC DNA]</scope>
    <source>
        <strain evidence="11">cv. G1812</strain>
    </source>
</reference>
<feature type="compositionally biased region" description="Polar residues" evidence="7">
    <location>
        <begin position="147"/>
        <end position="157"/>
    </location>
</feature>
<dbReference type="Pfam" id="PF23559">
    <property type="entry name" value="WHD_DRP"/>
    <property type="match status" value="1"/>
</dbReference>
<dbReference type="InterPro" id="IPR036388">
    <property type="entry name" value="WH-like_DNA-bd_sf"/>
</dbReference>
<dbReference type="InterPro" id="IPR027417">
    <property type="entry name" value="P-loop_NTPase"/>
</dbReference>
<dbReference type="Gramene" id="TuG1812G0600004347.01.T01">
    <property type="protein sequence ID" value="TuG1812G0600004347.01.T01"/>
    <property type="gene ID" value="TuG1812G0600004347.01"/>
</dbReference>
<evidence type="ECO:0000259" key="8">
    <source>
        <dbReference type="Pfam" id="PF00931"/>
    </source>
</evidence>
<evidence type="ECO:0000256" key="1">
    <source>
        <dbReference type="ARBA" id="ARBA00008894"/>
    </source>
</evidence>
<dbReference type="Pfam" id="PF18052">
    <property type="entry name" value="Rx_N"/>
    <property type="match status" value="1"/>
</dbReference>
<dbReference type="Gene3D" id="3.80.10.10">
    <property type="entry name" value="Ribonuclease Inhibitor"/>
    <property type="match status" value="2"/>
</dbReference>
<dbReference type="InterPro" id="IPR058922">
    <property type="entry name" value="WHD_DRP"/>
</dbReference>
<evidence type="ECO:0000259" key="10">
    <source>
        <dbReference type="Pfam" id="PF23559"/>
    </source>
</evidence>
<evidence type="ECO:0000313" key="11">
    <source>
        <dbReference type="EnsemblPlants" id="TuG1812G0600004347.01.T01"/>
    </source>
</evidence>
<dbReference type="GeneID" id="125515593"/>
<evidence type="ECO:0000256" key="7">
    <source>
        <dbReference type="SAM" id="MobiDB-lite"/>
    </source>
</evidence>
<feature type="domain" description="NB-ARC" evidence="8">
    <location>
        <begin position="238"/>
        <end position="396"/>
    </location>
</feature>
<protein>
    <recommendedName>
        <fullName evidence="13">Disease resistance protein RGA3</fullName>
    </recommendedName>
</protein>
<evidence type="ECO:0000259" key="9">
    <source>
        <dbReference type="Pfam" id="PF18052"/>
    </source>
</evidence>
<dbReference type="PANTHER" id="PTHR36766:SF73">
    <property type="entry name" value="NB-ARC DOMAIN-CONTAINING PROTEIN"/>
    <property type="match status" value="1"/>
</dbReference>
<gene>
    <name evidence="11" type="primary">LOC125515593</name>
</gene>
<keyword evidence="12" id="KW-1185">Reference proteome</keyword>
<evidence type="ECO:0000256" key="4">
    <source>
        <dbReference type="ARBA" id="ARBA00022741"/>
    </source>
</evidence>
<dbReference type="Pfam" id="PF00931">
    <property type="entry name" value="NB-ARC"/>
    <property type="match status" value="1"/>
</dbReference>
<dbReference type="InterPro" id="IPR002182">
    <property type="entry name" value="NB-ARC"/>
</dbReference>
<sequence length="993" mass="111637">MEALQDTSSLQLQAAIRWLLHTILPSLLVGGKLDGWIRQAGLGSQVEGLRDEIQQVDGVVSAVNARATRNSSLVRSFSVLKELLYDADDVVDELDCYSLQHQLHGGPWHWHHPNEIDVPSSSRTGDVTENTTAHNSFRRKRRRGENSTDVPTANTGPWSKDQISKRIQDITSQLRDIRGNVRRLLKMLGPGSRAGPNRCQSTTTSNPLRGTSSLVQGKVYGRAEEKSCIIELIKERKSDAGVTVLPIVGVAGVGKTTLAQLVYNDRDLESQFDLRIWIWVSSSFDETRVTREMLDFVSLGAHEGKCRFPKLPEVLKDRVKSKRVLLILDDIWDDISDCQWNNLLAPFKPNNANGSMILVTTRIPSVAKKRGTTGPINLDGLKNGDFWQMFKACAFGDENYEEQVSLGELGRQIAKRLQGNPLAAETAGTLLREHLTIDHWNNILKNEDWKSLQLSSGIMSALKLCYDQLPYNLQQCFSYCSIFPYGYHFLAEELVRMWISQGFVKCNHSSMIQEEGRRYLCDLVNLGFFKQVERKELPSGHTQTYYAMSILMHDLARVVSKTECAAMDGLQYNDMLPTIHHLSIVKDGQTGNILGSENFEENIQSIFISVAKLRTLVLIGQYESSFFEEVFRKAYNLRVLQIFATSVDFHSFRYSLVNLIHLRYLKLDGHGEQGSCSPQVHLYDNSAVRHNATFLALQNVCLENCREKQAVLSLENLPFLTTLKLTNMWGVREVLIPSVEELVLVNMSGLERCSCTSLGDGVSSLRVLEIRKCSALRVFDLFEKTHSSETQLKPLDALQLHSCTSLEDLRIEDCGGIIAIEGLHLVKLRHLNVCKTSIFRGISGKGYHLGSQLDLFIISDLSLLTTSICKGLTCLQSLIIQNLKCKATRLTDDQESALLLHKSLQELVFGDCEYLVHLPAGLHSLPALKILKIRSCSSILRLMKEELPPSLVELEIDYCSVELAKQCRLLATSKLNVIIYEDYDQEETDTSSN</sequence>
<dbReference type="PANTHER" id="PTHR36766">
    <property type="entry name" value="PLANT BROAD-SPECTRUM MILDEW RESISTANCE PROTEIN RPW8"/>
    <property type="match status" value="1"/>
</dbReference>
<dbReference type="InterPro" id="IPR041118">
    <property type="entry name" value="Rx_N"/>
</dbReference>
<evidence type="ECO:0000256" key="6">
    <source>
        <dbReference type="ARBA" id="ARBA00022840"/>
    </source>
</evidence>
<evidence type="ECO:0008006" key="13">
    <source>
        <dbReference type="Google" id="ProtNLM"/>
    </source>
</evidence>
<dbReference type="PRINTS" id="PR00364">
    <property type="entry name" value="DISEASERSIST"/>
</dbReference>
<feature type="region of interest" description="Disordered" evidence="7">
    <location>
        <begin position="114"/>
        <end position="160"/>
    </location>
</feature>
<dbReference type="RefSeq" id="XP_048537046.1">
    <property type="nucleotide sequence ID" value="XM_048681089.1"/>
</dbReference>
<organism evidence="11 12">
    <name type="scientific">Triticum urartu</name>
    <name type="common">Red wild einkorn</name>
    <name type="synonym">Crithodium urartu</name>
    <dbReference type="NCBI Taxonomy" id="4572"/>
    <lineage>
        <taxon>Eukaryota</taxon>
        <taxon>Viridiplantae</taxon>
        <taxon>Streptophyta</taxon>
        <taxon>Embryophyta</taxon>
        <taxon>Tracheophyta</taxon>
        <taxon>Spermatophyta</taxon>
        <taxon>Magnoliopsida</taxon>
        <taxon>Liliopsida</taxon>
        <taxon>Poales</taxon>
        <taxon>Poaceae</taxon>
        <taxon>BOP clade</taxon>
        <taxon>Pooideae</taxon>
        <taxon>Triticodae</taxon>
        <taxon>Triticeae</taxon>
        <taxon>Triticinae</taxon>
        <taxon>Triticum</taxon>
    </lineage>
</organism>
<feature type="compositionally biased region" description="Polar residues" evidence="7">
    <location>
        <begin position="198"/>
        <end position="210"/>
    </location>
</feature>
<evidence type="ECO:0000313" key="12">
    <source>
        <dbReference type="Proteomes" id="UP000015106"/>
    </source>
</evidence>
<reference evidence="11" key="3">
    <citation type="submission" date="2022-06" db="UniProtKB">
        <authorList>
            <consortium name="EnsemblPlants"/>
        </authorList>
    </citation>
    <scope>IDENTIFICATION</scope>
</reference>
<proteinExistence type="inferred from homology"/>
<feature type="domain" description="Disease resistance protein winged helix" evidence="10">
    <location>
        <begin position="482"/>
        <end position="556"/>
    </location>
</feature>
<dbReference type="AlphaFoldDB" id="A0A8R7QTW9"/>
<keyword evidence="5" id="KW-0611">Plant defense</keyword>
<dbReference type="KEGG" id="tua:125515593"/>
<dbReference type="GO" id="GO:0006952">
    <property type="term" value="P:defense response"/>
    <property type="evidence" value="ECO:0007669"/>
    <property type="project" value="UniProtKB-KW"/>
</dbReference>
<reference evidence="12" key="1">
    <citation type="journal article" date="2013" name="Nature">
        <title>Draft genome of the wheat A-genome progenitor Triticum urartu.</title>
        <authorList>
            <person name="Ling H.Q."/>
            <person name="Zhao S."/>
            <person name="Liu D."/>
            <person name="Wang J."/>
            <person name="Sun H."/>
            <person name="Zhang C."/>
            <person name="Fan H."/>
            <person name="Li D."/>
            <person name="Dong L."/>
            <person name="Tao Y."/>
            <person name="Gao C."/>
            <person name="Wu H."/>
            <person name="Li Y."/>
            <person name="Cui Y."/>
            <person name="Guo X."/>
            <person name="Zheng S."/>
            <person name="Wang B."/>
            <person name="Yu K."/>
            <person name="Liang Q."/>
            <person name="Yang W."/>
            <person name="Lou X."/>
            <person name="Chen J."/>
            <person name="Feng M."/>
            <person name="Jian J."/>
            <person name="Zhang X."/>
            <person name="Luo G."/>
            <person name="Jiang Y."/>
            <person name="Liu J."/>
            <person name="Wang Z."/>
            <person name="Sha Y."/>
            <person name="Zhang B."/>
            <person name="Wu H."/>
            <person name="Tang D."/>
            <person name="Shen Q."/>
            <person name="Xue P."/>
            <person name="Zou S."/>
            <person name="Wang X."/>
            <person name="Liu X."/>
            <person name="Wang F."/>
            <person name="Yang Y."/>
            <person name="An X."/>
            <person name="Dong Z."/>
            <person name="Zhang K."/>
            <person name="Zhang X."/>
            <person name="Luo M.C."/>
            <person name="Dvorak J."/>
            <person name="Tong Y."/>
            <person name="Wang J."/>
            <person name="Yang H."/>
            <person name="Li Z."/>
            <person name="Wang D."/>
            <person name="Zhang A."/>
            <person name="Wang J."/>
        </authorList>
    </citation>
    <scope>NUCLEOTIDE SEQUENCE</scope>
    <source>
        <strain evidence="12">cv. G1812</strain>
    </source>
</reference>
<dbReference type="GO" id="GO:0005524">
    <property type="term" value="F:ATP binding"/>
    <property type="evidence" value="ECO:0007669"/>
    <property type="project" value="UniProtKB-KW"/>
</dbReference>
<keyword evidence="6" id="KW-0067">ATP-binding</keyword>
<dbReference type="GO" id="GO:0051707">
    <property type="term" value="P:response to other organism"/>
    <property type="evidence" value="ECO:0007669"/>
    <property type="project" value="UniProtKB-ARBA"/>
</dbReference>
<dbReference type="SUPFAM" id="SSF52058">
    <property type="entry name" value="L domain-like"/>
    <property type="match status" value="1"/>
</dbReference>
<evidence type="ECO:0000256" key="2">
    <source>
        <dbReference type="ARBA" id="ARBA00022614"/>
    </source>
</evidence>
<keyword evidence="4" id="KW-0547">Nucleotide-binding</keyword>
<feature type="domain" description="Disease resistance N-terminal" evidence="9">
    <location>
        <begin position="38"/>
        <end position="105"/>
    </location>
</feature>
<dbReference type="SUPFAM" id="SSF52540">
    <property type="entry name" value="P-loop containing nucleoside triphosphate hydrolases"/>
    <property type="match status" value="1"/>
</dbReference>
<evidence type="ECO:0000256" key="3">
    <source>
        <dbReference type="ARBA" id="ARBA00022737"/>
    </source>
</evidence>
<dbReference type="Gene3D" id="3.40.50.300">
    <property type="entry name" value="P-loop containing nucleotide triphosphate hydrolases"/>
    <property type="match status" value="1"/>
</dbReference>
<dbReference type="EnsemblPlants" id="TuG1812G0600004347.01.T01">
    <property type="protein sequence ID" value="TuG1812G0600004347.01.T01"/>
    <property type="gene ID" value="TuG1812G0600004347.01"/>
</dbReference>
<dbReference type="Gene3D" id="1.10.10.10">
    <property type="entry name" value="Winged helix-like DNA-binding domain superfamily/Winged helix DNA-binding domain"/>
    <property type="match status" value="1"/>
</dbReference>
<dbReference type="GO" id="GO:0043531">
    <property type="term" value="F:ADP binding"/>
    <property type="evidence" value="ECO:0007669"/>
    <property type="project" value="InterPro"/>
</dbReference>